<dbReference type="Pfam" id="PF00072">
    <property type="entry name" value="Response_reg"/>
    <property type="match status" value="1"/>
</dbReference>
<evidence type="ECO:0000259" key="8">
    <source>
        <dbReference type="PROSITE" id="PS50122"/>
    </source>
</evidence>
<dbReference type="CDD" id="cd17541">
    <property type="entry name" value="REC_CheB-like"/>
    <property type="match status" value="1"/>
</dbReference>
<evidence type="ECO:0000256" key="4">
    <source>
        <dbReference type="PROSITE-ProRule" id="PRU00050"/>
    </source>
</evidence>
<feature type="domain" description="Response regulatory" evidence="7">
    <location>
        <begin position="6"/>
        <end position="123"/>
    </location>
</feature>
<dbReference type="InterPro" id="IPR008248">
    <property type="entry name" value="CheB-like"/>
</dbReference>
<protein>
    <recommendedName>
        <fullName evidence="3">Protein-glutamate methylesterase/protein-glutamine glutaminase</fullName>
        <ecNumber evidence="3">3.1.1.61</ecNumber>
        <ecNumber evidence="3">3.5.1.44</ecNumber>
    </recommendedName>
</protein>
<evidence type="ECO:0000259" key="7">
    <source>
        <dbReference type="PROSITE" id="PS50110"/>
    </source>
</evidence>
<name>A0ABS8YCK1_9BACL</name>
<dbReference type="PROSITE" id="PS50122">
    <property type="entry name" value="CHEB"/>
    <property type="match status" value="1"/>
</dbReference>
<dbReference type="Gene3D" id="3.40.50.180">
    <property type="entry name" value="Methylesterase CheB, C-terminal domain"/>
    <property type="match status" value="1"/>
</dbReference>
<dbReference type="HAMAP" id="MF_00099">
    <property type="entry name" value="CheB_chemtxs"/>
    <property type="match status" value="1"/>
</dbReference>
<dbReference type="SMART" id="SM00448">
    <property type="entry name" value="REC"/>
    <property type="match status" value="1"/>
</dbReference>
<dbReference type="SUPFAM" id="SSF52738">
    <property type="entry name" value="Methylesterase CheB, C-terminal domain"/>
    <property type="match status" value="1"/>
</dbReference>
<dbReference type="SUPFAM" id="SSF52172">
    <property type="entry name" value="CheY-like"/>
    <property type="match status" value="1"/>
</dbReference>
<feature type="region of interest" description="Disordered" evidence="6">
    <location>
        <begin position="152"/>
        <end position="190"/>
    </location>
</feature>
<comment type="domain">
    <text evidence="3">Contains a C-terminal catalytic domain, and an N-terminal region which modulates catalytic activity.</text>
</comment>
<dbReference type="InterPro" id="IPR011006">
    <property type="entry name" value="CheY-like_superfamily"/>
</dbReference>
<keyword evidence="3" id="KW-0963">Cytoplasm</keyword>
<evidence type="ECO:0000256" key="3">
    <source>
        <dbReference type="HAMAP-Rule" id="MF_00099"/>
    </source>
</evidence>
<comment type="function">
    <text evidence="3">Involved in chemotaxis. Part of a chemotaxis signal transduction system that modulates chemotaxis in response to various stimuli. Catalyzes the demethylation of specific methylglutamate residues introduced into the chemoreceptors (methyl-accepting chemotaxis proteins or MCP) by CheR. Also mediates the irreversible deamidation of specific glutamine residues to glutamic acid.</text>
</comment>
<evidence type="ECO:0000256" key="2">
    <source>
        <dbReference type="ARBA" id="ARBA00048267"/>
    </source>
</evidence>
<dbReference type="Proteomes" id="UP001199916">
    <property type="component" value="Unassembled WGS sequence"/>
</dbReference>
<dbReference type="EMBL" id="JAJNBZ010000001">
    <property type="protein sequence ID" value="MCE5168075.1"/>
    <property type="molecule type" value="Genomic_DNA"/>
</dbReference>
<comment type="subcellular location">
    <subcellularLocation>
        <location evidence="3">Cytoplasm</location>
    </subcellularLocation>
</comment>
<evidence type="ECO:0000256" key="5">
    <source>
        <dbReference type="PROSITE-ProRule" id="PRU00169"/>
    </source>
</evidence>
<dbReference type="Pfam" id="PF01339">
    <property type="entry name" value="CheB_methylest"/>
    <property type="match status" value="1"/>
</dbReference>
<dbReference type="RefSeq" id="WP_233695449.1">
    <property type="nucleotide sequence ID" value="NZ_JAJNBZ010000001.1"/>
</dbReference>
<dbReference type="InterPro" id="IPR001789">
    <property type="entry name" value="Sig_transdc_resp-reg_receiver"/>
</dbReference>
<keyword evidence="3 4" id="KW-0145">Chemotaxis</keyword>
<accession>A0ABS8YCK1</accession>
<feature type="region of interest" description="Disordered" evidence="6">
    <location>
        <begin position="224"/>
        <end position="248"/>
    </location>
</feature>
<evidence type="ECO:0000256" key="1">
    <source>
        <dbReference type="ARBA" id="ARBA00022801"/>
    </source>
</evidence>
<keyword evidence="3 5" id="KW-0597">Phosphoprotein</keyword>
<dbReference type="Gene3D" id="3.40.50.2300">
    <property type="match status" value="1"/>
</dbReference>
<feature type="domain" description="CheB-type methylesterase" evidence="8">
    <location>
        <begin position="252"/>
        <end position="445"/>
    </location>
</feature>
<dbReference type="EC" id="3.1.1.61" evidence="3"/>
<reference evidence="9 10" key="1">
    <citation type="submission" date="2021-11" db="EMBL/GenBank/DDBJ databases">
        <title>Draft genome sequence of Paenibacillus profundus YoMME, a new Gram-positive bacteria with exoelectrogenic properties.</title>
        <authorList>
            <person name="Hubenova Y."/>
            <person name="Hubenova E."/>
            <person name="Manasiev Y."/>
            <person name="Peykov S."/>
            <person name="Mitov M."/>
        </authorList>
    </citation>
    <scope>NUCLEOTIDE SEQUENCE [LARGE SCALE GENOMIC DNA]</scope>
    <source>
        <strain evidence="9 10">YoMME</strain>
    </source>
</reference>
<organism evidence="9 10">
    <name type="scientific">Paenibacillus profundus</name>
    <dbReference type="NCBI Taxonomy" id="1173085"/>
    <lineage>
        <taxon>Bacteria</taxon>
        <taxon>Bacillati</taxon>
        <taxon>Bacillota</taxon>
        <taxon>Bacilli</taxon>
        <taxon>Bacillales</taxon>
        <taxon>Paenibacillaceae</taxon>
        <taxon>Paenibacillus</taxon>
    </lineage>
</organism>
<gene>
    <name evidence="3" type="primary">cheB</name>
    <name evidence="9" type="ORF">LQV63_01915</name>
</gene>
<proteinExistence type="inferred from homology"/>
<dbReference type="InterPro" id="IPR000673">
    <property type="entry name" value="Sig_transdc_resp-reg_Me-estase"/>
</dbReference>
<feature type="active site" evidence="3 4">
    <location>
        <position position="388"/>
    </location>
</feature>
<feature type="active site" evidence="3 4">
    <location>
        <position position="264"/>
    </location>
</feature>
<keyword evidence="1 3" id="KW-0378">Hydrolase</keyword>
<dbReference type="NCBIfam" id="NF001965">
    <property type="entry name" value="PRK00742.1"/>
    <property type="match status" value="1"/>
</dbReference>
<evidence type="ECO:0000256" key="6">
    <source>
        <dbReference type="SAM" id="MobiDB-lite"/>
    </source>
</evidence>
<comment type="catalytic activity">
    <reaction evidence="3">
        <text>L-glutaminyl-[protein] + H2O = L-glutamyl-[protein] + NH4(+)</text>
        <dbReference type="Rhea" id="RHEA:16441"/>
        <dbReference type="Rhea" id="RHEA-COMP:10207"/>
        <dbReference type="Rhea" id="RHEA-COMP:10208"/>
        <dbReference type="ChEBI" id="CHEBI:15377"/>
        <dbReference type="ChEBI" id="CHEBI:28938"/>
        <dbReference type="ChEBI" id="CHEBI:29973"/>
        <dbReference type="ChEBI" id="CHEBI:30011"/>
        <dbReference type="EC" id="3.5.1.44"/>
    </reaction>
</comment>
<dbReference type="PROSITE" id="PS50110">
    <property type="entry name" value="RESPONSE_REGULATORY"/>
    <property type="match status" value="1"/>
</dbReference>
<evidence type="ECO:0000313" key="10">
    <source>
        <dbReference type="Proteomes" id="UP001199916"/>
    </source>
</evidence>
<dbReference type="EC" id="3.5.1.44" evidence="3"/>
<dbReference type="InterPro" id="IPR035909">
    <property type="entry name" value="CheB_C"/>
</dbReference>
<comment type="similarity">
    <text evidence="3">Belongs to the CheB family.</text>
</comment>
<dbReference type="CDD" id="cd16432">
    <property type="entry name" value="CheB_Rec"/>
    <property type="match status" value="1"/>
</dbReference>
<evidence type="ECO:0000313" key="9">
    <source>
        <dbReference type="EMBL" id="MCE5168075.1"/>
    </source>
</evidence>
<comment type="catalytic activity">
    <reaction evidence="2 3">
        <text>[protein]-L-glutamate 5-O-methyl ester + H2O = L-glutamyl-[protein] + methanol + H(+)</text>
        <dbReference type="Rhea" id="RHEA:23236"/>
        <dbReference type="Rhea" id="RHEA-COMP:10208"/>
        <dbReference type="Rhea" id="RHEA-COMP:10311"/>
        <dbReference type="ChEBI" id="CHEBI:15377"/>
        <dbReference type="ChEBI" id="CHEBI:15378"/>
        <dbReference type="ChEBI" id="CHEBI:17790"/>
        <dbReference type="ChEBI" id="CHEBI:29973"/>
        <dbReference type="ChEBI" id="CHEBI:82795"/>
        <dbReference type="EC" id="3.1.1.61"/>
    </reaction>
</comment>
<dbReference type="PANTHER" id="PTHR42872">
    <property type="entry name" value="PROTEIN-GLUTAMATE METHYLESTERASE/PROTEIN-GLUTAMINE GLUTAMINASE"/>
    <property type="match status" value="1"/>
</dbReference>
<dbReference type="PANTHER" id="PTHR42872:SF3">
    <property type="entry name" value="PROTEIN-GLUTAMATE METHYLESTERASE_PROTEIN-GLUTAMINE GLUTAMINASE 1"/>
    <property type="match status" value="1"/>
</dbReference>
<feature type="active site" evidence="3 4">
    <location>
        <position position="291"/>
    </location>
</feature>
<feature type="modified residue" description="4-aspartylphosphate" evidence="3 5">
    <location>
        <position position="57"/>
    </location>
</feature>
<comment type="caution">
    <text evidence="9">The sequence shown here is derived from an EMBL/GenBank/DDBJ whole genome shotgun (WGS) entry which is preliminary data.</text>
</comment>
<keyword evidence="10" id="KW-1185">Reference proteome</keyword>
<comment type="PTM">
    <text evidence="3">Phosphorylated by CheA. Phosphorylation of the N-terminal regulatory domain activates the methylesterase activity.</text>
</comment>
<feature type="compositionally biased region" description="Basic and acidic residues" evidence="6">
    <location>
        <begin position="167"/>
        <end position="190"/>
    </location>
</feature>
<sequence>MATKKKVLVVDDSAFMRTIISDLIVRDPSFEIAGTARHGLEAVDKVKELKPDAVTLDVEMPVQNGLEALRRIMAEAPTPVIMLSSLTEEGRSETLSALEYGAYDFVCKPSPAGGTGDIHKVGEMLIEKLHTAIASEERRRQLEELRQQRLAREASLTSKAMEPSRPIPREKKPLSLPDRSHQAANNRDEITSSRLAKKAVPQRLHGYRKGADQELDVNHRSMKPVADPVPEAKPLSRSNVEKPGVRGMKGRTTSFEHIIAIGTSTGGPRALKQLLTDLPKGLPAPVLIVQHMPPNFTKSLAERLNTYSELEVREAQDGEVLQAGVAYIAPGGLHMTATKKTDGNYAISLNKSEPRSGHRPSVDMLFESLLPFHQLERHIVLLTGMGSDGARMMRQLADEGVTSTFVESEESCVVFGMPRAAIELGCVSHIVPLRDMAGAIMNAVK</sequence>